<organism evidence="10 11">
    <name type="scientific">Furculomyces boomerangus</name>
    <dbReference type="NCBI Taxonomy" id="61424"/>
    <lineage>
        <taxon>Eukaryota</taxon>
        <taxon>Fungi</taxon>
        <taxon>Fungi incertae sedis</taxon>
        <taxon>Zoopagomycota</taxon>
        <taxon>Kickxellomycotina</taxon>
        <taxon>Harpellomycetes</taxon>
        <taxon>Harpellales</taxon>
        <taxon>Harpellaceae</taxon>
        <taxon>Furculomyces</taxon>
    </lineage>
</organism>
<evidence type="ECO:0000256" key="5">
    <source>
        <dbReference type="ARBA" id="ARBA00022792"/>
    </source>
</evidence>
<evidence type="ECO:0000256" key="4">
    <source>
        <dbReference type="ARBA" id="ARBA00022692"/>
    </source>
</evidence>
<evidence type="ECO:0000256" key="7">
    <source>
        <dbReference type="ARBA" id="ARBA00023128"/>
    </source>
</evidence>
<dbReference type="OrthoDB" id="1697690at2759"/>
<evidence type="ECO:0000256" key="1">
    <source>
        <dbReference type="ARBA" id="ARBA00004448"/>
    </source>
</evidence>
<comment type="caution">
    <text evidence="10">The sequence shown here is derived from an EMBL/GenBank/DDBJ whole genome shotgun (WGS) entry which is preliminary data.</text>
</comment>
<dbReference type="STRING" id="61424.A0A2T9Z4V1"/>
<keyword evidence="5 9" id="KW-0999">Mitochondrion inner membrane</keyword>
<evidence type="ECO:0000256" key="8">
    <source>
        <dbReference type="ARBA" id="ARBA00023136"/>
    </source>
</evidence>
<evidence type="ECO:0000256" key="6">
    <source>
        <dbReference type="ARBA" id="ARBA00022989"/>
    </source>
</evidence>
<comment type="subcellular location">
    <subcellularLocation>
        <location evidence="1 9">Mitochondrion inner membrane</location>
        <topology evidence="1 9">Multi-pass membrane protein</topology>
    </subcellularLocation>
</comment>
<evidence type="ECO:0000256" key="9">
    <source>
        <dbReference type="RuleBase" id="RU363100"/>
    </source>
</evidence>
<keyword evidence="3 9" id="KW-0813">Transport</keyword>
<evidence type="ECO:0000313" key="11">
    <source>
        <dbReference type="Proteomes" id="UP000245699"/>
    </source>
</evidence>
<evidence type="ECO:0000256" key="2">
    <source>
        <dbReference type="ARBA" id="ARBA00006416"/>
    </source>
</evidence>
<comment type="similarity">
    <text evidence="2 9">Belongs to the mitochondrial pyruvate carrier (MPC) (TC 2.A.105) family.</text>
</comment>
<sequence>MSWSSRLYTKLSSKEFKNYILSTHFWGPVVNWGLPVAAVADTFKSPEMISGKMTLALAMYSSVFTRYAWMVSPRNYLLFAMHTVNACAQGVQLYRFTNYYGGLSNCMVMMKETISGNSEPAPDAKTQQKVEK</sequence>
<dbReference type="AlphaFoldDB" id="A0A2T9Z4V1"/>
<comment type="function">
    <text evidence="9">Mediates the uptake of pyruvate into mitochondria.</text>
</comment>
<keyword evidence="4" id="KW-0812">Transmembrane</keyword>
<dbReference type="Proteomes" id="UP000245699">
    <property type="component" value="Unassembled WGS sequence"/>
</dbReference>
<dbReference type="Pfam" id="PF03650">
    <property type="entry name" value="MPC"/>
    <property type="match status" value="1"/>
</dbReference>
<dbReference type="EMBL" id="MBFT01000026">
    <property type="protein sequence ID" value="PVU99620.1"/>
    <property type="molecule type" value="Genomic_DNA"/>
</dbReference>
<reference evidence="10 11" key="1">
    <citation type="journal article" date="2018" name="MBio">
        <title>Comparative Genomics Reveals the Core Gene Toolbox for the Fungus-Insect Symbiosis.</title>
        <authorList>
            <person name="Wang Y."/>
            <person name="Stata M."/>
            <person name="Wang W."/>
            <person name="Stajich J.E."/>
            <person name="White M.M."/>
            <person name="Moncalvo J.M."/>
        </authorList>
    </citation>
    <scope>NUCLEOTIDE SEQUENCE [LARGE SCALE GENOMIC DNA]</scope>
    <source>
        <strain evidence="10 11">AUS-77-4</strain>
    </source>
</reference>
<name>A0A2T9Z4V1_9FUNG</name>
<keyword evidence="7 9" id="KW-0496">Mitochondrion</keyword>
<keyword evidence="11" id="KW-1185">Reference proteome</keyword>
<evidence type="ECO:0000256" key="3">
    <source>
        <dbReference type="ARBA" id="ARBA00022448"/>
    </source>
</evidence>
<accession>A0A2T9Z4V1</accession>
<dbReference type="GO" id="GO:0006850">
    <property type="term" value="P:pyruvate import into mitochondria"/>
    <property type="evidence" value="ECO:0007669"/>
    <property type="project" value="InterPro"/>
</dbReference>
<keyword evidence="8" id="KW-0472">Membrane</keyword>
<keyword evidence="6" id="KW-1133">Transmembrane helix</keyword>
<dbReference type="PANTHER" id="PTHR14154">
    <property type="entry name" value="UPF0041 BRAIN PROTEIN 44-RELATED"/>
    <property type="match status" value="1"/>
</dbReference>
<evidence type="ECO:0000313" key="10">
    <source>
        <dbReference type="EMBL" id="PVU99620.1"/>
    </source>
</evidence>
<dbReference type="InterPro" id="IPR005336">
    <property type="entry name" value="MPC"/>
</dbReference>
<gene>
    <name evidence="10" type="ORF">BB559_000537</name>
</gene>
<dbReference type="GO" id="GO:0005743">
    <property type="term" value="C:mitochondrial inner membrane"/>
    <property type="evidence" value="ECO:0007669"/>
    <property type="project" value="UniProtKB-SubCell"/>
</dbReference>
<protein>
    <recommendedName>
        <fullName evidence="9">Mitochondrial pyruvate carrier</fullName>
    </recommendedName>
</protein>
<proteinExistence type="inferred from homology"/>